<organism evidence="5 6">
    <name type="scientific">Mesorhabditis belari</name>
    <dbReference type="NCBI Taxonomy" id="2138241"/>
    <lineage>
        <taxon>Eukaryota</taxon>
        <taxon>Metazoa</taxon>
        <taxon>Ecdysozoa</taxon>
        <taxon>Nematoda</taxon>
        <taxon>Chromadorea</taxon>
        <taxon>Rhabditida</taxon>
        <taxon>Rhabditina</taxon>
        <taxon>Rhabditomorpha</taxon>
        <taxon>Rhabditoidea</taxon>
        <taxon>Rhabditidae</taxon>
        <taxon>Mesorhabditinae</taxon>
        <taxon>Mesorhabditis</taxon>
    </lineage>
</organism>
<sequence>MPSIDDLEDYPSTSIVFADTDLIDIGFLSGGTRFATLAPSRVGGLTVWTSAEHVPFLPEGKLTLLDADPTSLLILPVDHVAIGLSDGSIVFAEASSSEVESLHRTERIHKMEVLSMCSLMSDKRKLASGSADGSIIVGDLETQTFDEIVRGECGAMAMCAISGGTTVCVGHMAGRLTLWDVREKIKNPVRNKATATVLLESNSDSVTALAAHPSQANVFAFGTESGSIGFVDVRAGGRAEVMNGLSAATQAITKICFHPSLAENLFAASADGSLQHLDASRSHAYTFGAITESPLRQVSWCLPSLQESLTSTSLYPRSSKYPQSFDICSNSLVVAFANQMIHCLDGIKLS</sequence>
<keyword evidence="4" id="KW-0539">Nucleus</keyword>
<dbReference type="GO" id="GO:0031080">
    <property type="term" value="C:nuclear pore outer ring"/>
    <property type="evidence" value="ECO:0007669"/>
    <property type="project" value="TreeGrafter"/>
</dbReference>
<dbReference type="PANTHER" id="PTHR22652">
    <property type="entry name" value="NUCLEOPORIN NUP43"/>
    <property type="match status" value="1"/>
</dbReference>
<reference evidence="6" key="1">
    <citation type="submission" date="2024-02" db="UniProtKB">
        <authorList>
            <consortium name="WormBaseParasite"/>
        </authorList>
    </citation>
    <scope>IDENTIFICATION</scope>
</reference>
<proteinExistence type="predicted"/>
<evidence type="ECO:0000313" key="5">
    <source>
        <dbReference type="Proteomes" id="UP000887575"/>
    </source>
</evidence>
<protein>
    <submittedName>
        <fullName evidence="6">Uncharacterized protein</fullName>
    </submittedName>
</protein>
<comment type="subcellular location">
    <subcellularLocation>
        <location evidence="1">Nucleus</location>
    </subcellularLocation>
</comment>
<dbReference type="Proteomes" id="UP000887575">
    <property type="component" value="Unassembled WGS sequence"/>
</dbReference>
<evidence type="ECO:0000313" key="6">
    <source>
        <dbReference type="WBParaSite" id="MBELARI_LOCUS6364"/>
    </source>
</evidence>
<dbReference type="InterPro" id="IPR015943">
    <property type="entry name" value="WD40/YVTN_repeat-like_dom_sf"/>
</dbReference>
<dbReference type="SMART" id="SM00320">
    <property type="entry name" value="WD40"/>
    <property type="match status" value="4"/>
</dbReference>
<keyword evidence="2" id="KW-0853">WD repeat</keyword>
<dbReference type="SUPFAM" id="SSF50978">
    <property type="entry name" value="WD40 repeat-like"/>
    <property type="match status" value="1"/>
</dbReference>
<dbReference type="WBParaSite" id="MBELARI_LOCUS6364">
    <property type="protein sequence ID" value="MBELARI_LOCUS6364"/>
    <property type="gene ID" value="MBELARI_LOCUS6364"/>
</dbReference>
<evidence type="ECO:0000256" key="2">
    <source>
        <dbReference type="ARBA" id="ARBA00022574"/>
    </source>
</evidence>
<dbReference type="InterPro" id="IPR001680">
    <property type="entry name" value="WD40_rpt"/>
</dbReference>
<evidence type="ECO:0000256" key="4">
    <source>
        <dbReference type="ARBA" id="ARBA00023242"/>
    </source>
</evidence>
<name>A0AAF3FH99_9BILA</name>
<dbReference type="PANTHER" id="PTHR22652:SF0">
    <property type="entry name" value="NUCLEOPORIN NUP43"/>
    <property type="match status" value="1"/>
</dbReference>
<dbReference type="AlphaFoldDB" id="A0AAF3FH99"/>
<keyword evidence="3" id="KW-0677">Repeat</keyword>
<dbReference type="InterPro" id="IPR036322">
    <property type="entry name" value="WD40_repeat_dom_sf"/>
</dbReference>
<accession>A0AAF3FH99</accession>
<evidence type="ECO:0000256" key="1">
    <source>
        <dbReference type="ARBA" id="ARBA00004123"/>
    </source>
</evidence>
<dbReference type="Gene3D" id="2.130.10.10">
    <property type="entry name" value="YVTN repeat-like/Quinoprotein amine dehydrogenase"/>
    <property type="match status" value="1"/>
</dbReference>
<evidence type="ECO:0000256" key="3">
    <source>
        <dbReference type="ARBA" id="ARBA00022737"/>
    </source>
</evidence>
<keyword evidence="5" id="KW-1185">Reference proteome</keyword>